<dbReference type="EMBL" id="CAJFDH010000006">
    <property type="protein sequence ID" value="CAD5231245.1"/>
    <property type="molecule type" value="Genomic_DNA"/>
</dbReference>
<evidence type="ECO:0000256" key="3">
    <source>
        <dbReference type="ARBA" id="ARBA00022807"/>
    </source>
</evidence>
<evidence type="ECO:0000256" key="5">
    <source>
        <dbReference type="ARBA" id="ARBA00023145"/>
    </source>
</evidence>
<keyword evidence="2" id="KW-0378">Hydrolase</keyword>
<protein>
    <submittedName>
        <fullName evidence="9">Uncharacterized protein</fullName>
    </submittedName>
</protein>
<dbReference type="CDD" id="cd02248">
    <property type="entry name" value="Peptidase_C1A"/>
    <property type="match status" value="1"/>
</dbReference>
<dbReference type="GO" id="GO:0008202">
    <property type="term" value="P:steroid metabolic process"/>
    <property type="evidence" value="ECO:0007669"/>
    <property type="project" value="TreeGrafter"/>
</dbReference>
<feature type="domain" description="Cathepsin propeptide inhibitor" evidence="8">
    <location>
        <begin position="354"/>
        <end position="410"/>
    </location>
</feature>
<dbReference type="Proteomes" id="UP000783686">
    <property type="component" value="Unassembled WGS sequence"/>
</dbReference>
<dbReference type="Pfam" id="PF00112">
    <property type="entry name" value="Peptidase_C1"/>
    <property type="match status" value="1"/>
</dbReference>
<proteinExistence type="predicted"/>
<dbReference type="GO" id="GO:0008234">
    <property type="term" value="F:cysteine-type peptidase activity"/>
    <property type="evidence" value="ECO:0007669"/>
    <property type="project" value="UniProtKB-KW"/>
</dbReference>
<dbReference type="GO" id="GO:0006508">
    <property type="term" value="P:proteolysis"/>
    <property type="evidence" value="ECO:0007669"/>
    <property type="project" value="UniProtKB-KW"/>
</dbReference>
<feature type="compositionally biased region" description="Basic and acidic residues" evidence="6">
    <location>
        <begin position="305"/>
        <end position="326"/>
    </location>
</feature>
<dbReference type="PANTHER" id="PTHR43313:SF1">
    <property type="entry name" value="3BETA-HYDROXYSTEROID DEHYDROGENASE DHS-16"/>
    <property type="match status" value="1"/>
</dbReference>
<evidence type="ECO:0000256" key="2">
    <source>
        <dbReference type="ARBA" id="ARBA00022801"/>
    </source>
</evidence>
<dbReference type="PANTHER" id="PTHR43313">
    <property type="entry name" value="SHORT-CHAIN DEHYDROGENASE/REDUCTASE FAMILY 9C"/>
    <property type="match status" value="1"/>
</dbReference>
<evidence type="ECO:0000313" key="10">
    <source>
        <dbReference type="Proteomes" id="UP000614601"/>
    </source>
</evidence>
<organism evidence="9 10">
    <name type="scientific">Bursaphelenchus okinawaensis</name>
    <dbReference type="NCBI Taxonomy" id="465554"/>
    <lineage>
        <taxon>Eukaryota</taxon>
        <taxon>Metazoa</taxon>
        <taxon>Ecdysozoa</taxon>
        <taxon>Nematoda</taxon>
        <taxon>Chromadorea</taxon>
        <taxon>Rhabditida</taxon>
        <taxon>Tylenchina</taxon>
        <taxon>Tylenchomorpha</taxon>
        <taxon>Aphelenchoidea</taxon>
        <taxon>Aphelenchoididae</taxon>
        <taxon>Bursaphelenchus</taxon>
    </lineage>
</organism>
<evidence type="ECO:0000256" key="4">
    <source>
        <dbReference type="ARBA" id="ARBA00023002"/>
    </source>
</evidence>
<dbReference type="PROSITE" id="PS00139">
    <property type="entry name" value="THIOL_PROTEASE_CYS"/>
    <property type="match status" value="1"/>
</dbReference>
<name>A0A811LS32_9BILA</name>
<dbReference type="Proteomes" id="UP000614601">
    <property type="component" value="Unassembled WGS sequence"/>
</dbReference>
<dbReference type="GO" id="GO:0016491">
    <property type="term" value="F:oxidoreductase activity"/>
    <property type="evidence" value="ECO:0007669"/>
    <property type="project" value="UniProtKB-KW"/>
</dbReference>
<dbReference type="SUPFAM" id="SSF51735">
    <property type="entry name" value="NAD(P)-binding Rossmann-fold domains"/>
    <property type="match status" value="1"/>
</dbReference>
<dbReference type="InterPro" id="IPR025661">
    <property type="entry name" value="Pept_asp_AS"/>
</dbReference>
<evidence type="ECO:0000256" key="6">
    <source>
        <dbReference type="SAM" id="MobiDB-lite"/>
    </source>
</evidence>
<feature type="domain" description="Peptidase C1A papain C-terminal" evidence="7">
    <location>
        <begin position="445"/>
        <end position="666"/>
    </location>
</feature>
<dbReference type="InterPro" id="IPR039417">
    <property type="entry name" value="Peptidase_C1A_papain-like"/>
</dbReference>
<accession>A0A811LS32</accession>
<dbReference type="OrthoDB" id="5821723at2759"/>
<dbReference type="Gene3D" id="3.90.70.10">
    <property type="entry name" value="Cysteine proteinases"/>
    <property type="match status" value="1"/>
</dbReference>
<dbReference type="InterPro" id="IPR000169">
    <property type="entry name" value="Pept_cys_AS"/>
</dbReference>
<dbReference type="SMART" id="SM00848">
    <property type="entry name" value="Inhibitor_I29"/>
    <property type="match status" value="1"/>
</dbReference>
<feature type="region of interest" description="Disordered" evidence="6">
    <location>
        <begin position="305"/>
        <end position="332"/>
    </location>
</feature>
<evidence type="ECO:0000259" key="8">
    <source>
        <dbReference type="SMART" id="SM00848"/>
    </source>
</evidence>
<dbReference type="InterPro" id="IPR000668">
    <property type="entry name" value="Peptidase_C1A_C"/>
</dbReference>
<dbReference type="PROSITE" id="PS00640">
    <property type="entry name" value="THIOL_PROTEASE_ASN"/>
    <property type="match status" value="1"/>
</dbReference>
<dbReference type="Pfam" id="PF00106">
    <property type="entry name" value="adh_short"/>
    <property type="match status" value="1"/>
</dbReference>
<evidence type="ECO:0000256" key="1">
    <source>
        <dbReference type="ARBA" id="ARBA00022670"/>
    </source>
</evidence>
<dbReference type="InterPro" id="IPR020904">
    <property type="entry name" value="Sc_DH/Rdtase_CS"/>
</dbReference>
<dbReference type="Gene3D" id="3.40.50.720">
    <property type="entry name" value="NAD(P)-binding Rossmann-like Domain"/>
    <property type="match status" value="1"/>
</dbReference>
<dbReference type="PROSITE" id="PS00061">
    <property type="entry name" value="ADH_SHORT"/>
    <property type="match status" value="1"/>
</dbReference>
<dbReference type="SUPFAM" id="SSF54001">
    <property type="entry name" value="Cysteine proteinases"/>
    <property type="match status" value="1"/>
</dbReference>
<evidence type="ECO:0000259" key="7">
    <source>
        <dbReference type="SMART" id="SM00645"/>
    </source>
</evidence>
<dbReference type="InterPro" id="IPR036291">
    <property type="entry name" value="NAD(P)-bd_dom_sf"/>
</dbReference>
<dbReference type="PRINTS" id="PR00081">
    <property type="entry name" value="GDHRDH"/>
</dbReference>
<sequence length="667" mass="76061">MVVFAGCLTEQGILELKSTAAKLPGILHTIKVDVTADDSVNEAKATVTKLLNKNGLDGIVNNAGVAACAYDDWITVKDYKNILEVNLFGVIRVTHAFKDLVKKNRGRIVNVSSVLSMVSLGSLAQYAVSKFGVKAFSDAIRTEYKQFGVTVSTLEPGFFRTQLAAPEPNAKRLQRVWDNLPQDIKDEYGEGYYQKVSRTAYEFLDSVGSTDTYKVVDAYFHALTSKYPKAKYHVGHDYYLFFFLSLLPAVVRDYIIYFDESQNDENDPSDKQLYTEEELHDYYDEATDTVLPNNKSKTINLKKEMKDKEKEVANDKGKHTKNDSTKGKAGQTKDYLNQLKKGLKQKELKYYSEFEKFVETYKKHYQSLQEVQKKFKVFAKNVQQIKIDQKNHPEVEYEVNEYTDLTEDEFEHLYHNNTKTPTEVTNVWNGIQGIQNQLKLDMDKVPDEWDWRKHNGVSPVRDQGPCGSCWAFTAVAMVESYYLIKKNKTLNLSVEQVLDCTYGNKTYFGWGCKGGNLVGAMAYIRDNGLTTEKELPYTLTRYAKSIPECKKKKVVATIKSRRCLHNVPEDQLTGLVFHNGPVGVSIDARHLKHLSKDYINNPTAPEGGWKTNHRVLLVGYGIQRDTRTPYWIVKNTWGTNWGDAGFFYLLRGNNSMDVASEVVYIEK</sequence>
<dbReference type="AlphaFoldDB" id="A0A811LS32"/>
<gene>
    <name evidence="9" type="ORF">BOKJ2_LOCUS14545</name>
</gene>
<dbReference type="InterPro" id="IPR002347">
    <property type="entry name" value="SDR_fam"/>
</dbReference>
<keyword evidence="3" id="KW-0788">Thiol protease</keyword>
<dbReference type="EMBL" id="CAJFCW020000006">
    <property type="protein sequence ID" value="CAG9128596.1"/>
    <property type="molecule type" value="Genomic_DNA"/>
</dbReference>
<keyword evidence="4" id="KW-0560">Oxidoreductase</keyword>
<keyword evidence="10" id="KW-1185">Reference proteome</keyword>
<dbReference type="InterPro" id="IPR013201">
    <property type="entry name" value="Prot_inhib_I29"/>
</dbReference>
<evidence type="ECO:0000313" key="9">
    <source>
        <dbReference type="EMBL" id="CAD5231245.1"/>
    </source>
</evidence>
<comment type="caution">
    <text evidence="9">The sequence shown here is derived from an EMBL/GenBank/DDBJ whole genome shotgun (WGS) entry which is preliminary data.</text>
</comment>
<dbReference type="InterPro" id="IPR038765">
    <property type="entry name" value="Papain-like_cys_pep_sf"/>
</dbReference>
<reference evidence="9" key="1">
    <citation type="submission" date="2020-09" db="EMBL/GenBank/DDBJ databases">
        <authorList>
            <person name="Kikuchi T."/>
        </authorList>
    </citation>
    <scope>NUCLEOTIDE SEQUENCE</scope>
    <source>
        <strain evidence="9">SH1</strain>
    </source>
</reference>
<dbReference type="Pfam" id="PF08246">
    <property type="entry name" value="Inhibitor_I29"/>
    <property type="match status" value="1"/>
</dbReference>
<keyword evidence="5" id="KW-0865">Zymogen</keyword>
<keyword evidence="1" id="KW-0645">Protease</keyword>
<dbReference type="PRINTS" id="PR00080">
    <property type="entry name" value="SDRFAMILY"/>
</dbReference>
<dbReference type="SMART" id="SM00645">
    <property type="entry name" value="Pept_C1"/>
    <property type="match status" value="1"/>
</dbReference>